<dbReference type="Proteomes" id="UP000189941">
    <property type="component" value="Unassembled WGS sequence"/>
</dbReference>
<evidence type="ECO:0000313" key="10">
    <source>
        <dbReference type="Proteomes" id="UP000189941"/>
    </source>
</evidence>
<dbReference type="GO" id="GO:0016301">
    <property type="term" value="F:kinase activity"/>
    <property type="evidence" value="ECO:0007669"/>
    <property type="project" value="UniProtKB-KW"/>
</dbReference>
<dbReference type="STRING" id="1121925.SAMN02746011_01397"/>
<evidence type="ECO:0000259" key="8">
    <source>
        <dbReference type="PROSITE" id="PS51100"/>
    </source>
</evidence>
<evidence type="ECO:0000313" key="9">
    <source>
        <dbReference type="EMBL" id="SJZ64706.1"/>
    </source>
</evidence>
<keyword evidence="2" id="KW-0597">Phosphoprotein</keyword>
<dbReference type="InterPro" id="IPR003501">
    <property type="entry name" value="PTS_EIIB_2/3"/>
</dbReference>
<dbReference type="InterPro" id="IPR013012">
    <property type="entry name" value="PTS_EIIB_3"/>
</dbReference>
<keyword evidence="1" id="KW-0813">Transport</keyword>
<protein>
    <submittedName>
        <fullName evidence="9">PTS system, cellobiose-specific IIB component</fullName>
    </submittedName>
</protein>
<sequence>MKNIMLVCNAGMSTSMLVTKMEKAAQEKGIEATIWAVPVSEVDSEAAAKDIDVLLVGPQVKFMLKEYKEKFEPNIKVSDINMMDYGTMNGTNVFNYAMEMIGE</sequence>
<dbReference type="GO" id="GO:0008982">
    <property type="term" value="F:protein-N(PI)-phosphohistidine-sugar phosphotransferase activity"/>
    <property type="evidence" value="ECO:0007669"/>
    <property type="project" value="InterPro"/>
</dbReference>
<dbReference type="Pfam" id="PF02302">
    <property type="entry name" value="PTS_IIB"/>
    <property type="match status" value="1"/>
</dbReference>
<dbReference type="GO" id="GO:0009401">
    <property type="term" value="P:phosphoenolpyruvate-dependent sugar phosphotransferase system"/>
    <property type="evidence" value="ECO:0007669"/>
    <property type="project" value="UniProtKB-KW"/>
</dbReference>
<proteinExistence type="predicted"/>
<organism evidence="9 10">
    <name type="scientific">Globicatella sulfidifaciens DSM 15739</name>
    <dbReference type="NCBI Taxonomy" id="1121925"/>
    <lineage>
        <taxon>Bacteria</taxon>
        <taxon>Bacillati</taxon>
        <taxon>Bacillota</taxon>
        <taxon>Bacilli</taxon>
        <taxon>Lactobacillales</taxon>
        <taxon>Aerococcaceae</taxon>
        <taxon>Globicatella</taxon>
    </lineage>
</organism>
<dbReference type="EMBL" id="FUWO01000011">
    <property type="protein sequence ID" value="SJZ64706.1"/>
    <property type="molecule type" value="Genomic_DNA"/>
</dbReference>
<dbReference type="PROSITE" id="PS51100">
    <property type="entry name" value="PTS_EIIB_TYPE_3"/>
    <property type="match status" value="1"/>
</dbReference>
<feature type="modified residue" description="Phosphocysteine; by EIIA" evidence="7">
    <location>
        <position position="8"/>
    </location>
</feature>
<name>A0A1T4MCW0_9LACT</name>
<reference evidence="10" key="1">
    <citation type="submission" date="2017-02" db="EMBL/GenBank/DDBJ databases">
        <authorList>
            <person name="Varghese N."/>
            <person name="Submissions S."/>
        </authorList>
    </citation>
    <scope>NUCLEOTIDE SEQUENCE [LARGE SCALE GENOMIC DNA]</scope>
    <source>
        <strain evidence="10">DSM 15739</strain>
    </source>
</reference>
<evidence type="ECO:0000256" key="4">
    <source>
        <dbReference type="ARBA" id="ARBA00022679"/>
    </source>
</evidence>
<dbReference type="InterPro" id="IPR036095">
    <property type="entry name" value="PTS_EIIB-like_sf"/>
</dbReference>
<evidence type="ECO:0000256" key="7">
    <source>
        <dbReference type="PROSITE-ProRule" id="PRU00423"/>
    </source>
</evidence>
<dbReference type="OrthoDB" id="9808134at2"/>
<keyword evidence="4" id="KW-0808">Transferase</keyword>
<dbReference type="RefSeq" id="WP_078756132.1">
    <property type="nucleotide sequence ID" value="NZ_FUWO01000011.1"/>
</dbReference>
<dbReference type="CDD" id="cd05564">
    <property type="entry name" value="PTS_IIB_chitobiose_lichenan"/>
    <property type="match status" value="1"/>
</dbReference>
<dbReference type="SUPFAM" id="SSF52794">
    <property type="entry name" value="PTS system IIB component-like"/>
    <property type="match status" value="1"/>
</dbReference>
<accession>A0A1T4MCW0</accession>
<evidence type="ECO:0000256" key="6">
    <source>
        <dbReference type="ARBA" id="ARBA00022777"/>
    </source>
</evidence>
<keyword evidence="10" id="KW-1185">Reference proteome</keyword>
<keyword evidence="5" id="KW-0598">Phosphotransferase system</keyword>
<feature type="domain" description="PTS EIIB type-3" evidence="8">
    <location>
        <begin position="1"/>
        <end position="103"/>
    </location>
</feature>
<evidence type="ECO:0000256" key="5">
    <source>
        <dbReference type="ARBA" id="ARBA00022683"/>
    </source>
</evidence>
<dbReference type="Gene3D" id="3.40.50.2300">
    <property type="match status" value="1"/>
</dbReference>
<evidence type="ECO:0000256" key="2">
    <source>
        <dbReference type="ARBA" id="ARBA00022553"/>
    </source>
</evidence>
<gene>
    <name evidence="9" type="ORF">SAMN02746011_01397</name>
</gene>
<dbReference type="InterPro" id="IPR051819">
    <property type="entry name" value="PTS_sugar-specific_EIIB"/>
</dbReference>
<keyword evidence="3" id="KW-0762">Sugar transport</keyword>
<evidence type="ECO:0000256" key="3">
    <source>
        <dbReference type="ARBA" id="ARBA00022597"/>
    </source>
</evidence>
<dbReference type="PANTHER" id="PTHR34581:SF2">
    <property type="entry name" value="PTS SYSTEM N,N'-DIACETYLCHITOBIOSE-SPECIFIC EIIB COMPONENT"/>
    <property type="match status" value="1"/>
</dbReference>
<dbReference type="PANTHER" id="PTHR34581">
    <property type="entry name" value="PTS SYSTEM N,N'-DIACETYLCHITOBIOSE-SPECIFIC EIIB COMPONENT"/>
    <property type="match status" value="1"/>
</dbReference>
<evidence type="ECO:0000256" key="1">
    <source>
        <dbReference type="ARBA" id="ARBA00022448"/>
    </source>
</evidence>
<dbReference type="AlphaFoldDB" id="A0A1T4MCW0"/>
<keyword evidence="6" id="KW-0418">Kinase</keyword>